<organism evidence="4 5">
    <name type="scientific">Aspergillus bertholletiae</name>
    <dbReference type="NCBI Taxonomy" id="1226010"/>
    <lineage>
        <taxon>Eukaryota</taxon>
        <taxon>Fungi</taxon>
        <taxon>Dikarya</taxon>
        <taxon>Ascomycota</taxon>
        <taxon>Pezizomycotina</taxon>
        <taxon>Eurotiomycetes</taxon>
        <taxon>Eurotiomycetidae</taxon>
        <taxon>Eurotiales</taxon>
        <taxon>Aspergillaceae</taxon>
        <taxon>Aspergillus</taxon>
        <taxon>Aspergillus subgen. Circumdati</taxon>
    </lineage>
</organism>
<dbReference type="AlphaFoldDB" id="A0A5N7B697"/>
<dbReference type="Pfam" id="PF05368">
    <property type="entry name" value="NmrA"/>
    <property type="match status" value="1"/>
</dbReference>
<dbReference type="PANTHER" id="PTHR47706:SF1">
    <property type="entry name" value="CIPA-LIKE, PUTATIVE (AFU_ORTHOLOGUE AFUA_1G12460)-RELATED"/>
    <property type="match status" value="1"/>
</dbReference>
<gene>
    <name evidence="4" type="ORF">BDV26DRAFT_281743</name>
</gene>
<dbReference type="GO" id="GO:0016491">
    <property type="term" value="F:oxidoreductase activity"/>
    <property type="evidence" value="ECO:0007669"/>
    <property type="project" value="UniProtKB-KW"/>
</dbReference>
<feature type="domain" description="NmrA-like" evidence="3">
    <location>
        <begin position="6"/>
        <end position="221"/>
    </location>
</feature>
<keyword evidence="1" id="KW-0521">NADP</keyword>
<dbReference type="InterPro" id="IPR051609">
    <property type="entry name" value="NmrA/Isoflavone_reductase-like"/>
</dbReference>
<dbReference type="EMBL" id="ML736221">
    <property type="protein sequence ID" value="KAE8377573.1"/>
    <property type="molecule type" value="Genomic_DNA"/>
</dbReference>
<proteinExistence type="predicted"/>
<keyword evidence="2" id="KW-0560">Oxidoreductase</keyword>
<protein>
    <recommendedName>
        <fullName evidence="3">NmrA-like domain-containing protein</fullName>
    </recommendedName>
</protein>
<evidence type="ECO:0000313" key="5">
    <source>
        <dbReference type="Proteomes" id="UP000326198"/>
    </source>
</evidence>
<dbReference type="PANTHER" id="PTHR47706">
    <property type="entry name" value="NMRA-LIKE FAMILY PROTEIN"/>
    <property type="match status" value="1"/>
</dbReference>
<evidence type="ECO:0000256" key="1">
    <source>
        <dbReference type="ARBA" id="ARBA00022857"/>
    </source>
</evidence>
<name>A0A5N7B697_9EURO</name>
<dbReference type="InterPro" id="IPR036291">
    <property type="entry name" value="NAD(P)-bd_dom_sf"/>
</dbReference>
<evidence type="ECO:0000313" key="4">
    <source>
        <dbReference type="EMBL" id="KAE8377573.1"/>
    </source>
</evidence>
<reference evidence="4 5" key="1">
    <citation type="submission" date="2019-04" db="EMBL/GenBank/DDBJ databases">
        <title>Friends and foes A comparative genomics studyof 23 Aspergillus species from section Flavi.</title>
        <authorList>
            <consortium name="DOE Joint Genome Institute"/>
            <person name="Kjaerbolling I."/>
            <person name="Vesth T."/>
            <person name="Frisvad J.C."/>
            <person name="Nybo J.L."/>
            <person name="Theobald S."/>
            <person name="Kildgaard S."/>
            <person name="Isbrandt T."/>
            <person name="Kuo A."/>
            <person name="Sato A."/>
            <person name="Lyhne E.K."/>
            <person name="Kogle M.E."/>
            <person name="Wiebenga A."/>
            <person name="Kun R.S."/>
            <person name="Lubbers R.J."/>
            <person name="Makela M.R."/>
            <person name="Barry K."/>
            <person name="Chovatia M."/>
            <person name="Clum A."/>
            <person name="Daum C."/>
            <person name="Haridas S."/>
            <person name="He G."/>
            <person name="LaButti K."/>
            <person name="Lipzen A."/>
            <person name="Mondo S."/>
            <person name="Riley R."/>
            <person name="Salamov A."/>
            <person name="Simmons B.A."/>
            <person name="Magnuson J.K."/>
            <person name="Henrissat B."/>
            <person name="Mortensen U.H."/>
            <person name="Larsen T.O."/>
            <person name="Devries R.P."/>
            <person name="Grigoriev I.V."/>
            <person name="Machida M."/>
            <person name="Baker S.E."/>
            <person name="Andersen M.R."/>
        </authorList>
    </citation>
    <scope>NUCLEOTIDE SEQUENCE [LARGE SCALE GENOMIC DNA]</scope>
    <source>
        <strain evidence="4 5">IBT 29228</strain>
    </source>
</reference>
<evidence type="ECO:0000259" key="3">
    <source>
        <dbReference type="Pfam" id="PF05368"/>
    </source>
</evidence>
<dbReference type="SUPFAM" id="SSF51735">
    <property type="entry name" value="NAD(P)-binding Rossmann-fold domains"/>
    <property type="match status" value="1"/>
</dbReference>
<evidence type="ECO:0000256" key="2">
    <source>
        <dbReference type="ARBA" id="ARBA00023002"/>
    </source>
</evidence>
<dbReference type="OrthoDB" id="9974981at2759"/>
<accession>A0A5N7B697</accession>
<sequence>MAPLIKKVALAGATGNIGSKTMRALADAGKFEITVLHRRPIELPQYAGVTVRIVNFESVDSLSAALQGHQAVIDCTSDLVGETSIRLIDAAVAAHVYRFIPSEYSHPANNAKVRQMPIFAMKDQTHHYLRQLASEGKISYSSVSSGAFLDWNLATGFMNIDLDKKNVQLLNEGDVVFSWTLLSTIGKAVVQVLLHLKQTKNRVIHIHSVWKSQRQMVDLAMAALGGDGWSITTVDADAAAKKAQVEFQAQNINPQVLGDLIRYAVSRPEFIDRPKQDDNALLGLSGMADEEVKDLIREIAAPKK</sequence>
<dbReference type="InterPro" id="IPR008030">
    <property type="entry name" value="NmrA-like"/>
</dbReference>
<dbReference type="Gene3D" id="3.40.50.720">
    <property type="entry name" value="NAD(P)-binding Rossmann-like Domain"/>
    <property type="match status" value="1"/>
</dbReference>
<keyword evidence="5" id="KW-1185">Reference proteome</keyword>
<dbReference type="Proteomes" id="UP000326198">
    <property type="component" value="Unassembled WGS sequence"/>
</dbReference>